<feature type="compositionally biased region" description="Basic and acidic residues" evidence="4">
    <location>
        <begin position="63"/>
        <end position="87"/>
    </location>
</feature>
<dbReference type="PANTHER" id="PTHR23424:SF23">
    <property type="entry name" value="PROTEIN SAAL1"/>
    <property type="match status" value="1"/>
</dbReference>
<feature type="region of interest" description="Disordered" evidence="4">
    <location>
        <begin position="50"/>
        <end position="87"/>
    </location>
</feature>
<proteinExistence type="inferred from homology"/>
<evidence type="ECO:0000256" key="4">
    <source>
        <dbReference type="SAM" id="MobiDB-lite"/>
    </source>
</evidence>
<evidence type="ECO:0000313" key="6">
    <source>
        <dbReference type="Proteomes" id="UP000824469"/>
    </source>
</evidence>
<comment type="caution">
    <text evidence="5">The sequence shown here is derived from an EMBL/GenBank/DDBJ whole genome shotgun (WGS) entry which is preliminary data.</text>
</comment>
<sequence>HFETCSLVDPSYIIYLIRQLLPHGVGVKHEANPDDSESANKSLERLHSLDANGNTEITESDPEAPRSCDHQDDVSHENSTGREVNQRKMQVEDVLDAMQAVENQLVSEERKSIDFKPEVVEELEDKREHLEPKVQEDPQEEAGCVLWDLAANPAHAEFMVENHLLDVLVTVLSFLIPDRMR</sequence>
<gene>
    <name evidence="5" type="ORF">KI387_030060</name>
</gene>
<feature type="non-terminal residue" evidence="5">
    <location>
        <position position="181"/>
    </location>
</feature>
<evidence type="ECO:0000256" key="3">
    <source>
        <dbReference type="ARBA" id="ARBA00038401"/>
    </source>
</evidence>
<dbReference type="Proteomes" id="UP000824469">
    <property type="component" value="Unassembled WGS sequence"/>
</dbReference>
<comment type="similarity">
    <text evidence="3">Belongs to the SAAL1 family.</text>
</comment>
<dbReference type="PANTHER" id="PTHR23424">
    <property type="entry name" value="SERUM AMYLOID A"/>
    <property type="match status" value="1"/>
</dbReference>
<comment type="subcellular location">
    <subcellularLocation>
        <location evidence="1">Nucleus</location>
    </subcellularLocation>
</comment>
<dbReference type="AlphaFoldDB" id="A0AA38CGL9"/>
<keyword evidence="6" id="KW-1185">Reference proteome</keyword>
<evidence type="ECO:0000256" key="1">
    <source>
        <dbReference type="ARBA" id="ARBA00004123"/>
    </source>
</evidence>
<protein>
    <submittedName>
        <fullName evidence="5">Uncharacterized protein</fullName>
    </submittedName>
</protein>
<feature type="non-terminal residue" evidence="5">
    <location>
        <position position="1"/>
    </location>
</feature>
<dbReference type="GO" id="GO:0005634">
    <property type="term" value="C:nucleus"/>
    <property type="evidence" value="ECO:0007669"/>
    <property type="project" value="UniProtKB-SubCell"/>
</dbReference>
<dbReference type="InterPro" id="IPR052464">
    <property type="entry name" value="Synovial_Prolif_Regulator"/>
</dbReference>
<name>A0AA38CGL9_TAXCH</name>
<evidence type="ECO:0000256" key="2">
    <source>
        <dbReference type="ARBA" id="ARBA00023242"/>
    </source>
</evidence>
<organism evidence="5 6">
    <name type="scientific">Taxus chinensis</name>
    <name type="common">Chinese yew</name>
    <name type="synonym">Taxus wallichiana var. chinensis</name>
    <dbReference type="NCBI Taxonomy" id="29808"/>
    <lineage>
        <taxon>Eukaryota</taxon>
        <taxon>Viridiplantae</taxon>
        <taxon>Streptophyta</taxon>
        <taxon>Embryophyta</taxon>
        <taxon>Tracheophyta</taxon>
        <taxon>Spermatophyta</taxon>
        <taxon>Pinopsida</taxon>
        <taxon>Pinidae</taxon>
        <taxon>Conifers II</taxon>
        <taxon>Cupressales</taxon>
        <taxon>Taxaceae</taxon>
        <taxon>Taxus</taxon>
    </lineage>
</organism>
<accession>A0AA38CGL9</accession>
<dbReference type="EMBL" id="JAHRHJ020000010">
    <property type="protein sequence ID" value="KAH9298378.1"/>
    <property type="molecule type" value="Genomic_DNA"/>
</dbReference>
<evidence type="ECO:0000313" key="5">
    <source>
        <dbReference type="EMBL" id="KAH9298378.1"/>
    </source>
</evidence>
<dbReference type="OMA" id="PMERIHD"/>
<reference evidence="5 6" key="1">
    <citation type="journal article" date="2021" name="Nat. Plants">
        <title>The Taxus genome provides insights into paclitaxel biosynthesis.</title>
        <authorList>
            <person name="Xiong X."/>
            <person name="Gou J."/>
            <person name="Liao Q."/>
            <person name="Li Y."/>
            <person name="Zhou Q."/>
            <person name="Bi G."/>
            <person name="Li C."/>
            <person name="Du R."/>
            <person name="Wang X."/>
            <person name="Sun T."/>
            <person name="Guo L."/>
            <person name="Liang H."/>
            <person name="Lu P."/>
            <person name="Wu Y."/>
            <person name="Zhang Z."/>
            <person name="Ro D.K."/>
            <person name="Shang Y."/>
            <person name="Huang S."/>
            <person name="Yan J."/>
        </authorList>
    </citation>
    <scope>NUCLEOTIDE SEQUENCE [LARGE SCALE GENOMIC DNA]</scope>
    <source>
        <strain evidence="5">Ta-2019</strain>
    </source>
</reference>
<keyword evidence="2" id="KW-0539">Nucleus</keyword>